<accession>A0A437GZC4</accession>
<dbReference type="SUPFAM" id="SSF81324">
    <property type="entry name" value="Voltage-gated potassium channels"/>
    <property type="match status" value="1"/>
</dbReference>
<feature type="transmembrane region" description="Helical" evidence="1">
    <location>
        <begin position="98"/>
        <end position="117"/>
    </location>
</feature>
<dbReference type="Proteomes" id="UP000283003">
    <property type="component" value="Unassembled WGS sequence"/>
</dbReference>
<sequence length="154" mass="17184">MEGNTVESIEMLLPQLSWSTAMIMLCVTVHGIGLATITHFVTTSDSDQRGDHFPPVSVRGIAVTLAIVYSLFVLHGVEIWLFALFFRMVNAFPTLETAIYYSIISYGTIGYDDVAMARNWRVIGALEGICGIILLGWSTAYFVRFLGRIDLKER</sequence>
<dbReference type="Pfam" id="PF07885">
    <property type="entry name" value="Ion_trans_2"/>
    <property type="match status" value="1"/>
</dbReference>
<evidence type="ECO:0000259" key="2">
    <source>
        <dbReference type="Pfam" id="PF07885"/>
    </source>
</evidence>
<gene>
    <name evidence="3" type="ORF">EKN06_00280</name>
</gene>
<dbReference type="OrthoDB" id="2974133at2"/>
<protein>
    <submittedName>
        <fullName evidence="3">Two pore domain potassium channel family protein</fullName>
    </submittedName>
</protein>
<keyword evidence="3" id="KW-0406">Ion transport</keyword>
<proteinExistence type="predicted"/>
<reference evidence="3 4" key="1">
    <citation type="submission" date="2018-12" db="EMBL/GenBank/DDBJ databases">
        <title>Croceicoccus ponticola sp. nov., a lipolytic bacterium isolated from seawater.</title>
        <authorList>
            <person name="Yoon J.-H."/>
        </authorList>
    </citation>
    <scope>NUCLEOTIDE SEQUENCE [LARGE SCALE GENOMIC DNA]</scope>
    <source>
        <strain evidence="3 4">GM-16</strain>
    </source>
</reference>
<name>A0A437GZC4_9SPHN</name>
<feature type="transmembrane region" description="Helical" evidence="1">
    <location>
        <begin position="61"/>
        <end position="86"/>
    </location>
</feature>
<evidence type="ECO:0000256" key="1">
    <source>
        <dbReference type="SAM" id="Phobius"/>
    </source>
</evidence>
<feature type="transmembrane region" description="Helical" evidence="1">
    <location>
        <begin position="123"/>
        <end position="146"/>
    </location>
</feature>
<dbReference type="Gene3D" id="1.10.287.70">
    <property type="match status" value="1"/>
</dbReference>
<dbReference type="RefSeq" id="WP_127610896.1">
    <property type="nucleotide sequence ID" value="NZ_RXOL01000001.1"/>
</dbReference>
<keyword evidence="1" id="KW-0812">Transmembrane</keyword>
<keyword evidence="1" id="KW-1133">Transmembrane helix</keyword>
<keyword evidence="1" id="KW-0472">Membrane</keyword>
<keyword evidence="3" id="KW-0813">Transport</keyword>
<evidence type="ECO:0000313" key="3">
    <source>
        <dbReference type="EMBL" id="RVQ68708.1"/>
    </source>
</evidence>
<dbReference type="AlphaFoldDB" id="A0A437GZC4"/>
<organism evidence="3 4">
    <name type="scientific">Croceicoccus ponticola</name>
    <dbReference type="NCBI Taxonomy" id="2217664"/>
    <lineage>
        <taxon>Bacteria</taxon>
        <taxon>Pseudomonadati</taxon>
        <taxon>Pseudomonadota</taxon>
        <taxon>Alphaproteobacteria</taxon>
        <taxon>Sphingomonadales</taxon>
        <taxon>Erythrobacteraceae</taxon>
        <taxon>Croceicoccus</taxon>
    </lineage>
</organism>
<feature type="transmembrane region" description="Helical" evidence="1">
    <location>
        <begin position="21"/>
        <end position="41"/>
    </location>
</feature>
<keyword evidence="3" id="KW-0407">Ion channel</keyword>
<evidence type="ECO:0000313" key="4">
    <source>
        <dbReference type="Proteomes" id="UP000283003"/>
    </source>
</evidence>
<feature type="domain" description="Potassium channel" evidence="2">
    <location>
        <begin position="78"/>
        <end position="146"/>
    </location>
</feature>
<dbReference type="EMBL" id="RXOL01000001">
    <property type="protein sequence ID" value="RVQ68708.1"/>
    <property type="molecule type" value="Genomic_DNA"/>
</dbReference>
<dbReference type="InterPro" id="IPR013099">
    <property type="entry name" value="K_chnl_dom"/>
</dbReference>
<dbReference type="GO" id="GO:0034220">
    <property type="term" value="P:monoatomic ion transmembrane transport"/>
    <property type="evidence" value="ECO:0007669"/>
    <property type="project" value="UniProtKB-KW"/>
</dbReference>
<comment type="caution">
    <text evidence="3">The sequence shown here is derived from an EMBL/GenBank/DDBJ whole genome shotgun (WGS) entry which is preliminary data.</text>
</comment>
<keyword evidence="4" id="KW-1185">Reference proteome</keyword>